<comment type="caution">
    <text evidence="2">The sequence shown here is derived from an EMBL/GenBank/DDBJ whole genome shotgun (WGS) entry which is preliminary data.</text>
</comment>
<evidence type="ECO:0000313" key="3">
    <source>
        <dbReference type="Proteomes" id="UP000824120"/>
    </source>
</evidence>
<dbReference type="Proteomes" id="UP000824120">
    <property type="component" value="Chromosome 12"/>
</dbReference>
<evidence type="ECO:0000313" key="2">
    <source>
        <dbReference type="EMBL" id="KAG5572240.1"/>
    </source>
</evidence>
<accession>A0A9J5WAY2</accession>
<feature type="domain" description="DUF4283" evidence="1">
    <location>
        <begin position="41"/>
        <end position="124"/>
    </location>
</feature>
<dbReference type="InterPro" id="IPR025558">
    <property type="entry name" value="DUF4283"/>
</dbReference>
<dbReference type="AlphaFoldDB" id="A0A9J5WAY2"/>
<dbReference type="PANTHER" id="PTHR33233">
    <property type="entry name" value="ENDONUCLEASE/EXONUCLEASE/PHOSPHATASE"/>
    <property type="match status" value="1"/>
</dbReference>
<reference evidence="2 3" key="1">
    <citation type="submission" date="2020-09" db="EMBL/GenBank/DDBJ databases">
        <title>De no assembly of potato wild relative species, Solanum commersonii.</title>
        <authorList>
            <person name="Cho K."/>
        </authorList>
    </citation>
    <scope>NUCLEOTIDE SEQUENCE [LARGE SCALE GENOMIC DNA]</scope>
    <source>
        <strain evidence="2">LZ3.2</strain>
        <tissue evidence="2">Leaf</tissue>
    </source>
</reference>
<proteinExistence type="predicted"/>
<dbReference type="EMBL" id="JACXVP010000012">
    <property type="protein sequence ID" value="KAG5572240.1"/>
    <property type="molecule type" value="Genomic_DNA"/>
</dbReference>
<evidence type="ECO:0000259" key="1">
    <source>
        <dbReference type="Pfam" id="PF14111"/>
    </source>
</evidence>
<dbReference type="PANTHER" id="PTHR33233:SF17">
    <property type="entry name" value="DUF4283 DOMAIN-CONTAINING PROTEIN"/>
    <property type="match status" value="1"/>
</dbReference>
<dbReference type="OrthoDB" id="1939300at2759"/>
<keyword evidence="3" id="KW-1185">Reference proteome</keyword>
<sequence>MMRNFQKKGLGAKEQSLLVPLLLHDGKPVVTLSEVHVEIGNEIWSNVIILYVIRNTSSIGAIMRFITTEWNFVAKPKVYLHNNGFFIVKLNSSEDKNSILVSGPCMLNNRPIILKSWTADFDFNKEVLRTIPLWVQFPNLPLHYWGLATLSKMGNALGKPLYADEYTSGFGRISYARLLI</sequence>
<dbReference type="Pfam" id="PF14111">
    <property type="entry name" value="DUF4283"/>
    <property type="match status" value="1"/>
</dbReference>
<gene>
    <name evidence="2" type="ORF">H5410_062006</name>
</gene>
<name>A0A9J5WAY2_SOLCO</name>
<organism evidence="2 3">
    <name type="scientific">Solanum commersonii</name>
    <name type="common">Commerson's wild potato</name>
    <name type="synonym">Commerson's nightshade</name>
    <dbReference type="NCBI Taxonomy" id="4109"/>
    <lineage>
        <taxon>Eukaryota</taxon>
        <taxon>Viridiplantae</taxon>
        <taxon>Streptophyta</taxon>
        <taxon>Embryophyta</taxon>
        <taxon>Tracheophyta</taxon>
        <taxon>Spermatophyta</taxon>
        <taxon>Magnoliopsida</taxon>
        <taxon>eudicotyledons</taxon>
        <taxon>Gunneridae</taxon>
        <taxon>Pentapetalae</taxon>
        <taxon>asterids</taxon>
        <taxon>lamiids</taxon>
        <taxon>Solanales</taxon>
        <taxon>Solanaceae</taxon>
        <taxon>Solanoideae</taxon>
        <taxon>Solaneae</taxon>
        <taxon>Solanum</taxon>
    </lineage>
</organism>
<protein>
    <recommendedName>
        <fullName evidence="1">DUF4283 domain-containing protein</fullName>
    </recommendedName>
</protein>